<evidence type="ECO:0000313" key="5">
    <source>
        <dbReference type="EMBL" id="KIM60660.1"/>
    </source>
</evidence>
<gene>
    <name evidence="5" type="ORF">SCLCIDRAFT_1216559</name>
</gene>
<dbReference type="InterPro" id="IPR030385">
    <property type="entry name" value="G_IRG_dom"/>
</dbReference>
<dbReference type="EMBL" id="KN822059">
    <property type="protein sequence ID" value="KIM60660.1"/>
    <property type="molecule type" value="Genomic_DNA"/>
</dbReference>
<evidence type="ECO:0000313" key="6">
    <source>
        <dbReference type="Proteomes" id="UP000053989"/>
    </source>
</evidence>
<keyword evidence="6" id="KW-1185">Reference proteome</keyword>
<dbReference type="AlphaFoldDB" id="A0A0C3DJ10"/>
<dbReference type="HOGENOM" id="CLU_034479_0_0_1"/>
<reference evidence="5 6" key="1">
    <citation type="submission" date="2014-04" db="EMBL/GenBank/DDBJ databases">
        <authorList>
            <consortium name="DOE Joint Genome Institute"/>
            <person name="Kuo A."/>
            <person name="Kohler A."/>
            <person name="Nagy L.G."/>
            <person name="Floudas D."/>
            <person name="Copeland A."/>
            <person name="Barry K.W."/>
            <person name="Cichocki N."/>
            <person name="Veneault-Fourrey C."/>
            <person name="LaButti K."/>
            <person name="Lindquist E.A."/>
            <person name="Lipzen A."/>
            <person name="Lundell T."/>
            <person name="Morin E."/>
            <person name="Murat C."/>
            <person name="Sun H."/>
            <person name="Tunlid A."/>
            <person name="Henrissat B."/>
            <person name="Grigoriev I.V."/>
            <person name="Hibbett D.S."/>
            <person name="Martin F."/>
            <person name="Nordberg H.P."/>
            <person name="Cantor M.N."/>
            <person name="Hua S.X."/>
        </authorList>
    </citation>
    <scope>NUCLEOTIDE SEQUENCE [LARGE SCALE GENOMIC DNA]</scope>
    <source>
        <strain evidence="5 6">Foug A</strain>
    </source>
</reference>
<evidence type="ECO:0000256" key="1">
    <source>
        <dbReference type="ARBA" id="ARBA00005429"/>
    </source>
</evidence>
<dbReference type="PROSITE" id="PS51716">
    <property type="entry name" value="G_IRG"/>
    <property type="match status" value="1"/>
</dbReference>
<dbReference type="GO" id="GO:0005525">
    <property type="term" value="F:GTP binding"/>
    <property type="evidence" value="ECO:0007669"/>
    <property type="project" value="InterPro"/>
</dbReference>
<proteinExistence type="inferred from homology"/>
<dbReference type="Proteomes" id="UP000053989">
    <property type="component" value="Unassembled WGS sequence"/>
</dbReference>
<dbReference type="PANTHER" id="PTHR14143:SF1">
    <property type="entry name" value="IRG-TYPE G DOMAIN-CONTAINING PROTEIN"/>
    <property type="match status" value="1"/>
</dbReference>
<dbReference type="STRING" id="1036808.A0A0C3DJ10"/>
<feature type="region of interest" description="Disordered" evidence="3">
    <location>
        <begin position="78"/>
        <end position="100"/>
    </location>
</feature>
<comment type="similarity">
    <text evidence="1">Belongs to the TRAFAC class dynamin-like GTPase superfamily. IRG family.</text>
</comment>
<name>A0A0C3DJ10_9AGAM</name>
<feature type="compositionally biased region" description="Basic and acidic residues" evidence="3">
    <location>
        <begin position="86"/>
        <end position="100"/>
    </location>
</feature>
<sequence length="438" mass="49411">MGQVLVMGAVGLAGYGLLRLAWKILKALKFVSTHPIRDNPRLRIVQGIKTGREYVLEMAQIVTDEAARAALRAEQAQNESISASRLETKTRRREEKVSRKVEEARRRENAILADVNSRRLRDSSEYLANQLAAAREAREQAEEQVRVAQQTTWDVASKARAAQEAAQNAAKEAAEMARTANQAREDAEERLRSGIQPVVIPTEKEIADSKSNVKYESGLFHFAVAGAAGCGKSSLINAIRGLENKHADAAGTGVIETTDTIGRYPDPNPTYPFVWYDIPGAGTLRQPDWLYFNTQGLFVFDCVVVLFDNRFSEIDIAILTNCRRFQIPTYIVRSKADVHIRNLMYDDGYSSDHDDSIRRESMYAAARQRLVADTRETVRRNLKEANLPDQRVYIVSNRTLMPIVKDRSLSYRIIDELELMKDMIEAACVRRCDFRPEA</sequence>
<dbReference type="OrthoDB" id="422720at2759"/>
<dbReference type="Gene3D" id="3.40.50.300">
    <property type="entry name" value="P-loop containing nucleotide triphosphate hydrolases"/>
    <property type="match status" value="1"/>
</dbReference>
<dbReference type="InterPro" id="IPR027417">
    <property type="entry name" value="P-loop_NTPase"/>
</dbReference>
<dbReference type="Pfam" id="PF05049">
    <property type="entry name" value="IIGP"/>
    <property type="match status" value="1"/>
</dbReference>
<evidence type="ECO:0000256" key="3">
    <source>
        <dbReference type="SAM" id="MobiDB-lite"/>
    </source>
</evidence>
<accession>A0A0C3DJ10</accession>
<dbReference type="SUPFAM" id="SSF52540">
    <property type="entry name" value="P-loop containing nucleoside triphosphate hydrolases"/>
    <property type="match status" value="1"/>
</dbReference>
<feature type="domain" description="IRG-type G" evidence="4">
    <location>
        <begin position="218"/>
        <end position="423"/>
    </location>
</feature>
<dbReference type="InterPro" id="IPR007743">
    <property type="entry name" value="Immunity-related_GTPase-like"/>
</dbReference>
<reference evidence="6" key="2">
    <citation type="submission" date="2015-01" db="EMBL/GenBank/DDBJ databases">
        <title>Evolutionary Origins and Diversification of the Mycorrhizal Mutualists.</title>
        <authorList>
            <consortium name="DOE Joint Genome Institute"/>
            <consortium name="Mycorrhizal Genomics Consortium"/>
            <person name="Kohler A."/>
            <person name="Kuo A."/>
            <person name="Nagy L.G."/>
            <person name="Floudas D."/>
            <person name="Copeland A."/>
            <person name="Barry K.W."/>
            <person name="Cichocki N."/>
            <person name="Veneault-Fourrey C."/>
            <person name="LaButti K."/>
            <person name="Lindquist E.A."/>
            <person name="Lipzen A."/>
            <person name="Lundell T."/>
            <person name="Morin E."/>
            <person name="Murat C."/>
            <person name="Riley R."/>
            <person name="Ohm R."/>
            <person name="Sun H."/>
            <person name="Tunlid A."/>
            <person name="Henrissat B."/>
            <person name="Grigoriev I.V."/>
            <person name="Hibbett D.S."/>
            <person name="Martin F."/>
        </authorList>
    </citation>
    <scope>NUCLEOTIDE SEQUENCE [LARGE SCALE GENOMIC DNA]</scope>
    <source>
        <strain evidence="6">Foug A</strain>
    </source>
</reference>
<feature type="coiled-coil region" evidence="2">
    <location>
        <begin position="124"/>
        <end position="190"/>
    </location>
</feature>
<dbReference type="GO" id="GO:0016020">
    <property type="term" value="C:membrane"/>
    <property type="evidence" value="ECO:0007669"/>
    <property type="project" value="InterPro"/>
</dbReference>
<protein>
    <recommendedName>
        <fullName evidence="4">IRG-type G domain-containing protein</fullName>
    </recommendedName>
</protein>
<keyword evidence="2" id="KW-0175">Coiled coil</keyword>
<evidence type="ECO:0000259" key="4">
    <source>
        <dbReference type="PROSITE" id="PS51716"/>
    </source>
</evidence>
<dbReference type="PANTHER" id="PTHR14143">
    <property type="entry name" value="INTERFERON-INDUCIBLE GTPASE FAMILY MEMBER"/>
    <property type="match status" value="1"/>
</dbReference>
<dbReference type="InParanoid" id="A0A0C3DJ10"/>
<evidence type="ECO:0000256" key="2">
    <source>
        <dbReference type="SAM" id="Coils"/>
    </source>
</evidence>
<organism evidence="5 6">
    <name type="scientific">Scleroderma citrinum Foug A</name>
    <dbReference type="NCBI Taxonomy" id="1036808"/>
    <lineage>
        <taxon>Eukaryota</taxon>
        <taxon>Fungi</taxon>
        <taxon>Dikarya</taxon>
        <taxon>Basidiomycota</taxon>
        <taxon>Agaricomycotina</taxon>
        <taxon>Agaricomycetes</taxon>
        <taxon>Agaricomycetidae</taxon>
        <taxon>Boletales</taxon>
        <taxon>Sclerodermatineae</taxon>
        <taxon>Sclerodermataceae</taxon>
        <taxon>Scleroderma</taxon>
    </lineage>
</organism>